<accession>A0A9P5YP02</accession>
<dbReference type="Proteomes" id="UP000807469">
    <property type="component" value="Unassembled WGS sequence"/>
</dbReference>
<feature type="non-terminal residue" evidence="1">
    <location>
        <position position="1"/>
    </location>
</feature>
<sequence>PDWFKSAISMLSSADLGPEWQELLELWKNFEVKENYRHVAKLGNSHRPISIKDWIQRGRSPVWRPVIAKPANYGKEYMRWWTLLQPAWRLSSRGSIIFNEIDGDWESLRRPGVNGLLSVLASLFHWGSA</sequence>
<dbReference type="OrthoDB" id="3066350at2759"/>
<evidence type="ECO:0000313" key="2">
    <source>
        <dbReference type="Proteomes" id="UP000807469"/>
    </source>
</evidence>
<proteinExistence type="predicted"/>
<keyword evidence="2" id="KW-1185">Reference proteome</keyword>
<name>A0A9P5YP02_9AGAR</name>
<feature type="non-terminal residue" evidence="1">
    <location>
        <position position="129"/>
    </location>
</feature>
<evidence type="ECO:0000313" key="1">
    <source>
        <dbReference type="EMBL" id="KAF9472819.1"/>
    </source>
</evidence>
<comment type="caution">
    <text evidence="1">The sequence shown here is derived from an EMBL/GenBank/DDBJ whole genome shotgun (WGS) entry which is preliminary data.</text>
</comment>
<protein>
    <submittedName>
        <fullName evidence="1">Uncharacterized protein</fullName>
    </submittedName>
</protein>
<dbReference type="EMBL" id="MU155494">
    <property type="protein sequence ID" value="KAF9472819.1"/>
    <property type="molecule type" value="Genomic_DNA"/>
</dbReference>
<gene>
    <name evidence="1" type="ORF">BDN70DRAFT_763239</name>
</gene>
<dbReference type="AlphaFoldDB" id="A0A9P5YP02"/>
<reference evidence="1" key="1">
    <citation type="submission" date="2020-11" db="EMBL/GenBank/DDBJ databases">
        <authorList>
            <consortium name="DOE Joint Genome Institute"/>
            <person name="Ahrendt S."/>
            <person name="Riley R."/>
            <person name="Andreopoulos W."/>
            <person name="Labutti K."/>
            <person name="Pangilinan J."/>
            <person name="Ruiz-Duenas F.J."/>
            <person name="Barrasa J.M."/>
            <person name="Sanchez-Garcia M."/>
            <person name="Camarero S."/>
            <person name="Miyauchi S."/>
            <person name="Serrano A."/>
            <person name="Linde D."/>
            <person name="Babiker R."/>
            <person name="Drula E."/>
            <person name="Ayuso-Fernandez I."/>
            <person name="Pacheco R."/>
            <person name="Padilla G."/>
            <person name="Ferreira P."/>
            <person name="Barriuso J."/>
            <person name="Kellner H."/>
            <person name="Castanera R."/>
            <person name="Alfaro M."/>
            <person name="Ramirez L."/>
            <person name="Pisabarro A.G."/>
            <person name="Kuo A."/>
            <person name="Tritt A."/>
            <person name="Lipzen A."/>
            <person name="He G."/>
            <person name="Yan M."/>
            <person name="Ng V."/>
            <person name="Cullen D."/>
            <person name="Martin F."/>
            <person name="Rosso M.-N."/>
            <person name="Henrissat B."/>
            <person name="Hibbett D."/>
            <person name="Martinez A.T."/>
            <person name="Grigoriev I.V."/>
        </authorList>
    </citation>
    <scope>NUCLEOTIDE SEQUENCE</scope>
    <source>
        <strain evidence="1">CIRM-BRFM 674</strain>
    </source>
</reference>
<organism evidence="1 2">
    <name type="scientific">Pholiota conissans</name>
    <dbReference type="NCBI Taxonomy" id="109636"/>
    <lineage>
        <taxon>Eukaryota</taxon>
        <taxon>Fungi</taxon>
        <taxon>Dikarya</taxon>
        <taxon>Basidiomycota</taxon>
        <taxon>Agaricomycotina</taxon>
        <taxon>Agaricomycetes</taxon>
        <taxon>Agaricomycetidae</taxon>
        <taxon>Agaricales</taxon>
        <taxon>Agaricineae</taxon>
        <taxon>Strophariaceae</taxon>
        <taxon>Pholiota</taxon>
    </lineage>
</organism>